<name>A0A0M3QH44_STRPR</name>
<dbReference type="Proteomes" id="UP000060513">
    <property type="component" value="Chromosome"/>
</dbReference>
<organism evidence="2">
    <name type="scientific">Streptomyces pristinaespiralis</name>
    <dbReference type="NCBI Taxonomy" id="38300"/>
    <lineage>
        <taxon>Bacteria</taxon>
        <taxon>Bacillati</taxon>
        <taxon>Actinomycetota</taxon>
        <taxon>Actinomycetes</taxon>
        <taxon>Kitasatosporales</taxon>
        <taxon>Streptomycetaceae</taxon>
        <taxon>Streptomyces</taxon>
    </lineage>
</organism>
<feature type="compositionally biased region" description="Polar residues" evidence="1">
    <location>
        <begin position="528"/>
        <end position="537"/>
    </location>
</feature>
<proteinExistence type="predicted"/>
<reference evidence="2 3" key="1">
    <citation type="submission" date="2015-08" db="EMBL/GenBank/DDBJ databases">
        <title>Genome sequence of the pristinamycin over-producing bacterium Streptomyces pristinaespiralis HCCB10218.</title>
        <authorList>
            <person name="Tian J."/>
            <person name="Yang J."/>
            <person name="Li L."/>
            <person name="Ruan L."/>
            <person name="Wei W."/>
            <person name="Zheng G."/>
            <person name="Wei Z."/>
            <person name="Yang S."/>
            <person name="Ge M."/>
            <person name="Jiang W."/>
            <person name="Lu Y."/>
        </authorList>
    </citation>
    <scope>NUCLEOTIDE SEQUENCE [LARGE SCALE GENOMIC DNA]</scope>
    <source>
        <strain evidence="2 3">HCCB 10218</strain>
    </source>
</reference>
<dbReference type="PATRIC" id="fig|38300.4.peg.636"/>
<feature type="compositionally biased region" description="Basic and acidic residues" evidence="1">
    <location>
        <begin position="48"/>
        <end position="60"/>
    </location>
</feature>
<gene>
    <name evidence="2" type="ORF">SPRI_0597</name>
</gene>
<dbReference type="GeneID" id="97238321"/>
<protein>
    <submittedName>
        <fullName evidence="2">Metallophosphoesterase</fullName>
    </submittedName>
</protein>
<dbReference type="InterPro" id="IPR009003">
    <property type="entry name" value="Peptidase_S1_PA"/>
</dbReference>
<evidence type="ECO:0000313" key="3">
    <source>
        <dbReference type="Proteomes" id="UP000060513"/>
    </source>
</evidence>
<dbReference type="InterPro" id="IPR047738">
    <property type="entry name" value="SAV_2336-like_N"/>
</dbReference>
<dbReference type="SUPFAM" id="SSF50494">
    <property type="entry name" value="Trypsin-like serine proteases"/>
    <property type="match status" value="1"/>
</dbReference>
<dbReference type="KEGG" id="spri:SPRI_0597"/>
<dbReference type="InterPro" id="IPR001646">
    <property type="entry name" value="5peptide_repeat"/>
</dbReference>
<feature type="region of interest" description="Disordered" evidence="1">
    <location>
        <begin position="490"/>
        <end position="545"/>
    </location>
</feature>
<sequence>MIEELLAAFADGGPDAGPDEIADILWLAARVDAAHRRPVAGPHGPGTHGHDAAARREGARHATPTTSTQPADQLFPAAVRERSDGDGGLGAGGGARGVPLRLPRAEVLHEPLAVMRSLRPVGRHSDGGPGEELDEQLTVEQSIEQLMLSPVLRPARTRGSDLTLVVDAHHSMLLWDDLTEELRRAFTRSGVFRDVRTWFLTGTAAGGTPMVAHRRGAAPRHPRELADPSGRRLILVCTDLVAGGWREPGVQSVLRQWGRHNAVAVLNVLPERLWTRGAVRPVPFAVRADRPAAAGRTWQHVATARRPHRRVRRATAAAPAVVPVVSASPDSLARLAHLVSGDGRWWNMHCLRLDAAAPPEEPVTAPAPTAVGLDAVERFRAAASPTAQQLAAHLAAVPLTLPVMTLVRRSLLTDSDHGHLAEVALGGLLEPWSAQPAGTAPDDLHFDFLPGVREALLGSQLRGDVAAVRELVRRSVWEYIARSRSGGREFSATRVTGGAAGSRRVDEGQQPFAEQPALPVAAPPTDTEAASGSQGTERGTDFEPSARVVVLRRGHGSGMNAGAGVLLTPRLVLTCAHLVDAGTAMWTVSRDGREIACTTVWTGQGPLDAALVLAEENILDGEEWERLLPSRLRWGRMPDSGPMPVRVSGFGRSGERTELLGTALPTARTITVELTGPFDGGGPAGMSGALVSCDGFFVGTVARRHVQRPRIGVVPAAALLEDTGFRRALAAHMTTPYEIEDMGGEPAVGPSPESPAVCLAIDVAVISGRWGTDAPYMEPELAHDMRESLTAIMRRAGIDGVVTEGAGGERAADLLMMLDGPTAVQDAGRVLAGLQTVVAGHPDTTVAVAVSIGEVTDTRLGLVGGAVSEAARLVGDSFLNAQLRQAARFVDSPVYLAVSDAMRDRIAVTLGPAWIDRLVPLGAGSEPEPGGGWLYEGLVEELGRAIAAAAAEEGGRTGPGLSWVCCGTGATAEDPVGCTGIKLPGYEKCLAHVSDSERAAFLATLAPGASVDFSGTTFTPELLNEVVSAVREAEGGRVRLGRAIFNEAVLPGVTLQQALFDEASFKGATFGGRALFDETVFRSDAAFGHAMFLSSALFSGARFEGGASFDYATFGGDVDMGDLTAEGEVTYRYATFGGHATYEAAAFRGPLSFDYATFQGRSFFTRAEFGRRVAFNYATFQRRTGFDRVHFLERVSFDYSTFEDGLESLEALFEDRASFAYATFDGPVLLAGGEFRSTASFDFSTFLRPLLCRGLFFHGHAGFHGVTFREGAEFSDVTFVEGAELPGALVTGERTDLEVPPTEPEE</sequence>
<dbReference type="Pfam" id="PF13576">
    <property type="entry name" value="Pentapeptide_3"/>
    <property type="match status" value="1"/>
</dbReference>
<dbReference type="RefSeq" id="WP_005308092.1">
    <property type="nucleotide sequence ID" value="NZ_CP011340.1"/>
</dbReference>
<dbReference type="Gene3D" id="2.160.20.80">
    <property type="entry name" value="E3 ubiquitin-protein ligase SopA"/>
    <property type="match status" value="1"/>
</dbReference>
<feature type="region of interest" description="Disordered" evidence="1">
    <location>
        <begin position="37"/>
        <end position="75"/>
    </location>
</feature>
<dbReference type="EMBL" id="CP011340">
    <property type="protein sequence ID" value="ALC18903.1"/>
    <property type="molecule type" value="Genomic_DNA"/>
</dbReference>
<dbReference type="OrthoDB" id="4495511at2"/>
<evidence type="ECO:0000256" key="1">
    <source>
        <dbReference type="SAM" id="MobiDB-lite"/>
    </source>
</evidence>
<dbReference type="STRING" id="38300.SPRI_0597"/>
<evidence type="ECO:0000313" key="2">
    <source>
        <dbReference type="EMBL" id="ALC18903.1"/>
    </source>
</evidence>
<dbReference type="SUPFAM" id="SSF141571">
    <property type="entry name" value="Pentapeptide repeat-like"/>
    <property type="match status" value="1"/>
</dbReference>
<dbReference type="NCBIfam" id="NF041121">
    <property type="entry name" value="SAV_2336_NTERM"/>
    <property type="match status" value="1"/>
</dbReference>
<accession>A0A0M3QH44</accession>